<gene>
    <name evidence="5" type="ORF">ACKW6Q_03335</name>
    <name evidence="4" type="ORF">AU378_02560</name>
</gene>
<dbReference type="EMBL" id="LPUR01000001">
    <property type="protein sequence ID" value="KXH84663.1"/>
    <property type="molecule type" value="Genomic_DNA"/>
</dbReference>
<dbReference type="OrthoDB" id="836882at2"/>
<protein>
    <submittedName>
        <fullName evidence="4">TetR family transcriptional regulator</fullName>
    </submittedName>
    <submittedName>
        <fullName evidence="5">TetR/AcrR family transcriptional regulator</fullName>
    </submittedName>
</protein>
<keyword evidence="7" id="KW-1185">Reference proteome</keyword>
<reference evidence="4" key="2">
    <citation type="submission" date="2015-12" db="EMBL/GenBank/DDBJ databases">
        <authorList>
            <person name="Shamseldin A."/>
            <person name="Moawad H."/>
            <person name="Abd El-Rahim W.M."/>
            <person name="Sadowsky M.J."/>
        </authorList>
    </citation>
    <scope>NUCLEOTIDE SEQUENCE</scope>
    <source>
        <strain evidence="4">KJ1R5</strain>
    </source>
</reference>
<dbReference type="GO" id="GO:0003677">
    <property type="term" value="F:DNA binding"/>
    <property type="evidence" value="ECO:0007669"/>
    <property type="project" value="UniProtKB-UniRule"/>
</dbReference>
<evidence type="ECO:0000313" key="6">
    <source>
        <dbReference type="Proteomes" id="UP000070513"/>
    </source>
</evidence>
<accession>A0A135WID6</accession>
<evidence type="ECO:0000313" key="4">
    <source>
        <dbReference type="EMBL" id="KXH84663.1"/>
    </source>
</evidence>
<dbReference type="EMBL" id="JBJXVJ010000001">
    <property type="protein sequence ID" value="MFN1215999.1"/>
    <property type="molecule type" value="Genomic_DNA"/>
</dbReference>
<dbReference type="Proteomes" id="UP001634154">
    <property type="component" value="Unassembled WGS sequence"/>
</dbReference>
<name>A0A135WID6_9FLAO</name>
<dbReference type="RefSeq" id="WP_062647674.1">
    <property type="nucleotide sequence ID" value="NZ_JBJXVJ010000001.1"/>
</dbReference>
<reference evidence="5 7" key="4">
    <citation type="submission" date="2024-12" db="EMBL/GenBank/DDBJ databases">
        <title>Draft genome sequence of Chryseobacterium kwangjuense AG447.</title>
        <authorList>
            <person name="Cheptsov V.S."/>
            <person name="Belov A."/>
            <person name="Zavarzina A.G."/>
        </authorList>
    </citation>
    <scope>NUCLEOTIDE SEQUENCE [LARGE SCALE GENOMIC DNA]</scope>
    <source>
        <strain evidence="5 7">AG447</strain>
    </source>
</reference>
<comment type="caution">
    <text evidence="4">The sequence shown here is derived from an EMBL/GenBank/DDBJ whole genome shotgun (WGS) entry which is preliminary data.</text>
</comment>
<dbReference type="AlphaFoldDB" id="A0A135WID6"/>
<dbReference type="Proteomes" id="UP000070513">
    <property type="component" value="Unassembled WGS sequence"/>
</dbReference>
<evidence type="ECO:0000313" key="5">
    <source>
        <dbReference type="EMBL" id="MFN1215999.1"/>
    </source>
</evidence>
<dbReference type="Gene3D" id="1.10.357.10">
    <property type="entry name" value="Tetracycline Repressor, domain 2"/>
    <property type="match status" value="1"/>
</dbReference>
<reference evidence="4 6" key="3">
    <citation type="journal article" date="2016" name="Genome Announc.">
        <title>Draft Genome Sequence of a Biocontrol Rhizobacterium, Chryseobacterium kwangjuense Strain KJ1R5, Isolated from Pepper (Capsicum annuum).</title>
        <authorList>
            <person name="Jeong J.J."/>
            <person name="Park H."/>
            <person name="Park B.H."/>
            <person name="Mannaa M."/>
            <person name="Sang M.K."/>
            <person name="Choi I.G."/>
            <person name="Kim K.D."/>
        </authorList>
    </citation>
    <scope>NUCLEOTIDE SEQUENCE [LARGE SCALE GENOMIC DNA]</scope>
    <source>
        <strain evidence="4 6">KJ1R5</strain>
    </source>
</reference>
<feature type="domain" description="HTH tetR-type" evidence="3">
    <location>
        <begin position="14"/>
        <end position="74"/>
    </location>
</feature>
<dbReference type="SUPFAM" id="SSF46689">
    <property type="entry name" value="Homeodomain-like"/>
    <property type="match status" value="1"/>
</dbReference>
<evidence type="ECO:0000259" key="3">
    <source>
        <dbReference type="PROSITE" id="PS50977"/>
    </source>
</evidence>
<dbReference type="InterPro" id="IPR050109">
    <property type="entry name" value="HTH-type_TetR-like_transc_reg"/>
</dbReference>
<dbReference type="InterPro" id="IPR009057">
    <property type="entry name" value="Homeodomain-like_sf"/>
</dbReference>
<dbReference type="PROSITE" id="PS50977">
    <property type="entry name" value="HTH_TETR_2"/>
    <property type="match status" value="1"/>
</dbReference>
<proteinExistence type="predicted"/>
<sequence length="209" mass="23976">MERKPVAGNIRNKERSKKKFLDAVGKILKTKGYAALKVNDIAAVAGVDKKMIYTYFGGMDGLMDEYIRSRDYWSNVLTEGEMPEINDGGRLLTEAMLHQQYDYVAKNKELQKLLIWRLSEYRKSLTKMTNLQEENGEHLFKMIIEPHFGEKTQTYRAITAIIISGLYYLNMYSSVNGSVFCGIDLSTPEGRDEIKKAVSFLVDQTYENL</sequence>
<feature type="DNA-binding region" description="H-T-H motif" evidence="2">
    <location>
        <begin position="37"/>
        <end position="56"/>
    </location>
</feature>
<keyword evidence="1 2" id="KW-0238">DNA-binding</keyword>
<dbReference type="PANTHER" id="PTHR30328:SF54">
    <property type="entry name" value="HTH-TYPE TRANSCRIPTIONAL REPRESSOR SCO4008"/>
    <property type="match status" value="1"/>
</dbReference>
<evidence type="ECO:0000256" key="1">
    <source>
        <dbReference type="ARBA" id="ARBA00023125"/>
    </source>
</evidence>
<dbReference type="InterPro" id="IPR001647">
    <property type="entry name" value="HTH_TetR"/>
</dbReference>
<reference evidence="6" key="1">
    <citation type="submission" date="2015-12" db="EMBL/GenBank/DDBJ databases">
        <title>Genome sequence of a biocontrol rhizobacterium Chryseobacterium kwangjuense strain KJ1R5 isolated from pepper (Capsicum annuum L.).</title>
        <authorList>
            <person name="Jeong J.-J."/>
            <person name="Park H."/>
            <person name="Mannaa M."/>
            <person name="Sang M.K."/>
            <person name="Choi I.-G."/>
            <person name="Kim K.D."/>
        </authorList>
    </citation>
    <scope>NUCLEOTIDE SEQUENCE [LARGE SCALE GENOMIC DNA]</scope>
    <source>
        <strain evidence="6">KJ1R5</strain>
    </source>
</reference>
<dbReference type="Pfam" id="PF00440">
    <property type="entry name" value="TetR_N"/>
    <property type="match status" value="1"/>
</dbReference>
<organism evidence="4 6">
    <name type="scientific">Chryseobacterium kwangjuense</name>
    <dbReference type="NCBI Taxonomy" id="267125"/>
    <lineage>
        <taxon>Bacteria</taxon>
        <taxon>Pseudomonadati</taxon>
        <taxon>Bacteroidota</taxon>
        <taxon>Flavobacteriia</taxon>
        <taxon>Flavobacteriales</taxon>
        <taxon>Weeksellaceae</taxon>
        <taxon>Chryseobacterium group</taxon>
        <taxon>Chryseobacterium</taxon>
    </lineage>
</organism>
<evidence type="ECO:0000256" key="2">
    <source>
        <dbReference type="PROSITE-ProRule" id="PRU00335"/>
    </source>
</evidence>
<dbReference type="PANTHER" id="PTHR30328">
    <property type="entry name" value="TRANSCRIPTIONAL REPRESSOR"/>
    <property type="match status" value="1"/>
</dbReference>
<evidence type="ECO:0000313" key="7">
    <source>
        <dbReference type="Proteomes" id="UP001634154"/>
    </source>
</evidence>